<evidence type="ECO:0000256" key="4">
    <source>
        <dbReference type="SAM" id="SignalP"/>
    </source>
</evidence>
<feature type="chain" id="PRO_5030159763" description="DOMON domain-containing protein" evidence="4">
    <location>
        <begin position="21"/>
        <end position="578"/>
    </location>
</feature>
<dbReference type="InterPro" id="IPR036939">
    <property type="entry name" value="Cu2_ascorb_mOase_N_sf"/>
</dbReference>
<feature type="domain" description="DOMON" evidence="5">
    <location>
        <begin position="34"/>
        <end position="151"/>
    </location>
</feature>
<accession>A0A6T8HNK6</accession>
<dbReference type="InterPro" id="IPR008977">
    <property type="entry name" value="PHM/PNGase_F_dom_sf"/>
</dbReference>
<keyword evidence="2" id="KW-1015">Disulfide bond</keyword>
<dbReference type="SUPFAM" id="SSF49742">
    <property type="entry name" value="PHM/PNGase F"/>
    <property type="match status" value="2"/>
</dbReference>
<dbReference type="Gene3D" id="2.60.120.230">
    <property type="match status" value="1"/>
</dbReference>
<proteinExistence type="inferred from homology"/>
<dbReference type="Pfam" id="PF01082">
    <property type="entry name" value="Cu2_monooxygen"/>
    <property type="match status" value="1"/>
</dbReference>
<dbReference type="PANTHER" id="PTHR10157">
    <property type="entry name" value="DOPAMINE BETA HYDROXYLASE RELATED"/>
    <property type="match status" value="1"/>
</dbReference>
<protein>
    <recommendedName>
        <fullName evidence="5">DOMON domain-containing protein</fullName>
    </recommendedName>
</protein>
<dbReference type="GO" id="GO:0005507">
    <property type="term" value="F:copper ion binding"/>
    <property type="evidence" value="ECO:0007669"/>
    <property type="project" value="InterPro"/>
</dbReference>
<keyword evidence="3" id="KW-0325">Glycoprotein</keyword>
<dbReference type="AlphaFoldDB" id="A0A6T8HNK6"/>
<sequence>MRSSALFLALFASLCALADSFNAGDYTRSQELHTDFKIYWRIDGTTMKMALETTASGWVGFGLAEMGRMPGADIVYYETSTNTLTDAYALGFTTPVSDSCQSWALVAAETVGGKMRVEMSRPLTNEDPSDRNFVDDSAWPLEPTKVIGAWGNTAAMQYHGASSRVQTSVRFFGSGGADPIASLNANAAASDFMSFLLRPSSASNGGSSYTLPAQKTDYKYFTYPLATALGVSNASAASAVHMVAAEAVVTSGNAAYVHHFVLEACTGSACDNNGQCDKLWAWAPGAPDFVLPAAAGIRLLGAGYNCLRIQTHYDNPALSSTITDDSGIRIYATKAGAALRGQDAGMVVMGDELVVEGLTLPAGYSSTEFQSGTCTSLFADSEVTVFAELLHMHAHGKAMLAQVERGGQVVRSARVDYYDFDAAGIFTNPSVGAGFKLQKGDVYRVKCFYDTQQQTNIVFGLGSEDEMCMSFLSYYPKQGGLSVADCSPNRDKSIQATTGASFVGGSYATVASLVGFGRVFADQSASFTCPPLPVLQQPTTTSAPPTTTPQPGMGSAVRMGAARWLTTAGALLAIVCAR</sequence>
<dbReference type="InterPro" id="IPR000323">
    <property type="entry name" value="Cu2_ascorb_mOase_N"/>
</dbReference>
<dbReference type="GO" id="GO:0004500">
    <property type="term" value="F:dopamine beta-monooxygenase activity"/>
    <property type="evidence" value="ECO:0007669"/>
    <property type="project" value="InterPro"/>
</dbReference>
<dbReference type="InterPro" id="IPR024548">
    <property type="entry name" value="Cu2_monoox_C"/>
</dbReference>
<comment type="similarity">
    <text evidence="1">Belongs to the copper type II ascorbate-dependent monooxygenase family.</text>
</comment>
<keyword evidence="4" id="KW-0732">Signal</keyword>
<reference evidence="6" key="1">
    <citation type="submission" date="2021-01" db="EMBL/GenBank/DDBJ databases">
        <authorList>
            <person name="Corre E."/>
            <person name="Pelletier E."/>
            <person name="Niang G."/>
            <person name="Scheremetjew M."/>
            <person name="Finn R."/>
            <person name="Kale V."/>
            <person name="Holt S."/>
            <person name="Cochrane G."/>
            <person name="Meng A."/>
            <person name="Brown T."/>
            <person name="Cohen L."/>
        </authorList>
    </citation>
    <scope>NUCLEOTIDE SEQUENCE</scope>
    <source>
        <strain evidence="6">CCMP441</strain>
    </source>
</reference>
<gene>
    <name evidence="6" type="ORF">HAND1043_LOCUS3333</name>
</gene>
<evidence type="ECO:0000256" key="2">
    <source>
        <dbReference type="ARBA" id="ARBA00023157"/>
    </source>
</evidence>
<dbReference type="Gene3D" id="2.60.120.310">
    <property type="entry name" value="Copper type II, ascorbate-dependent monooxygenase, N-terminal domain"/>
    <property type="match status" value="1"/>
</dbReference>
<dbReference type="InterPro" id="IPR045266">
    <property type="entry name" value="DOH_DOMON"/>
</dbReference>
<organism evidence="6">
    <name type="scientific">Hemiselmis andersenii</name>
    <name type="common">Cryptophyte alga</name>
    <dbReference type="NCBI Taxonomy" id="464988"/>
    <lineage>
        <taxon>Eukaryota</taxon>
        <taxon>Cryptophyceae</taxon>
        <taxon>Cryptomonadales</taxon>
        <taxon>Hemiselmidaceae</taxon>
        <taxon>Hemiselmis</taxon>
    </lineage>
</organism>
<dbReference type="Pfam" id="PF03351">
    <property type="entry name" value="DOMON"/>
    <property type="match status" value="1"/>
</dbReference>
<dbReference type="Pfam" id="PF03712">
    <property type="entry name" value="Cu2_monoox_C"/>
    <property type="match status" value="1"/>
</dbReference>
<dbReference type="InterPro" id="IPR005018">
    <property type="entry name" value="DOMON_domain"/>
</dbReference>
<dbReference type="EMBL" id="HBFK01005556">
    <property type="protein sequence ID" value="CAD8736841.1"/>
    <property type="molecule type" value="Transcribed_RNA"/>
</dbReference>
<dbReference type="InterPro" id="IPR000945">
    <property type="entry name" value="DBH-like"/>
</dbReference>
<name>A0A6T8HNK6_HEMAN</name>
<dbReference type="PANTHER" id="PTHR10157:SF23">
    <property type="entry name" value="MOXD1 HOMOLOG 1"/>
    <property type="match status" value="1"/>
</dbReference>
<dbReference type="PROSITE" id="PS50836">
    <property type="entry name" value="DOMON"/>
    <property type="match status" value="1"/>
</dbReference>
<evidence type="ECO:0000313" key="6">
    <source>
        <dbReference type="EMBL" id="CAD8736841.1"/>
    </source>
</evidence>
<evidence type="ECO:0000256" key="1">
    <source>
        <dbReference type="ARBA" id="ARBA00010676"/>
    </source>
</evidence>
<dbReference type="CDD" id="cd09631">
    <property type="entry name" value="DOMON_DOH"/>
    <property type="match status" value="1"/>
</dbReference>
<dbReference type="InterPro" id="IPR014784">
    <property type="entry name" value="Cu2_ascorb_mOase-like_C"/>
</dbReference>
<evidence type="ECO:0000256" key="3">
    <source>
        <dbReference type="ARBA" id="ARBA00023180"/>
    </source>
</evidence>
<feature type="signal peptide" evidence="4">
    <location>
        <begin position="1"/>
        <end position="20"/>
    </location>
</feature>
<evidence type="ECO:0000259" key="5">
    <source>
        <dbReference type="PROSITE" id="PS50836"/>
    </source>
</evidence>